<dbReference type="Pfam" id="PF07228">
    <property type="entry name" value="SpoIIE"/>
    <property type="match status" value="1"/>
</dbReference>
<dbReference type="Proteomes" id="UP000600365">
    <property type="component" value="Unassembled WGS sequence"/>
</dbReference>
<keyword evidence="1" id="KW-0378">Hydrolase</keyword>
<dbReference type="InterPro" id="IPR036457">
    <property type="entry name" value="PPM-type-like_dom_sf"/>
</dbReference>
<keyword evidence="4" id="KW-1185">Reference proteome</keyword>
<organism evidence="3 4">
    <name type="scientific">Streptomyces albiflavescens</name>
    <dbReference type="NCBI Taxonomy" id="1623582"/>
    <lineage>
        <taxon>Bacteria</taxon>
        <taxon>Bacillati</taxon>
        <taxon>Actinomycetota</taxon>
        <taxon>Actinomycetes</taxon>
        <taxon>Kitasatosporales</taxon>
        <taxon>Streptomycetaceae</taxon>
        <taxon>Streptomyces</taxon>
    </lineage>
</organism>
<accession>A0A917XQP9</accession>
<dbReference type="GO" id="GO:0016791">
    <property type="term" value="F:phosphatase activity"/>
    <property type="evidence" value="ECO:0007669"/>
    <property type="project" value="TreeGrafter"/>
</dbReference>
<evidence type="ECO:0000313" key="3">
    <source>
        <dbReference type="EMBL" id="GGN49537.1"/>
    </source>
</evidence>
<sequence>MTELSEGHDDPFALHLAALAVLDDRGVVVGWNRRAQARAGHPPPVVTAPDGQVAPLDVPAGPPLGLGGLPFEAREMELPEGSLLRLYTNGLIGERHIDADIGLTKLCAALTRPADALERTCQAVVDSLVPSRPSDDVALLIARTRMLPPDDVASWRLPRRAAIQPGLMS</sequence>
<dbReference type="AlphaFoldDB" id="A0A917XQP9"/>
<reference evidence="3 4" key="1">
    <citation type="journal article" date="2014" name="Int. J. Syst. Evol. Microbiol.">
        <title>Complete genome sequence of Corynebacterium casei LMG S-19264T (=DSM 44701T), isolated from a smear-ripened cheese.</title>
        <authorList>
            <consortium name="US DOE Joint Genome Institute (JGI-PGF)"/>
            <person name="Walter F."/>
            <person name="Albersmeier A."/>
            <person name="Kalinowski J."/>
            <person name="Ruckert C."/>
        </authorList>
    </citation>
    <scope>NUCLEOTIDE SEQUENCE [LARGE SCALE GENOMIC DNA]</scope>
    <source>
        <strain evidence="3 4">CGMCC 4.7111</strain>
    </source>
</reference>
<evidence type="ECO:0000259" key="2">
    <source>
        <dbReference type="Pfam" id="PF07228"/>
    </source>
</evidence>
<protein>
    <recommendedName>
        <fullName evidence="2">PPM-type phosphatase domain-containing protein</fullName>
    </recommendedName>
</protein>
<evidence type="ECO:0000313" key="4">
    <source>
        <dbReference type="Proteomes" id="UP000600365"/>
    </source>
</evidence>
<comment type="caution">
    <text evidence="3">The sequence shown here is derived from an EMBL/GenBank/DDBJ whole genome shotgun (WGS) entry which is preliminary data.</text>
</comment>
<dbReference type="EMBL" id="BMMM01000001">
    <property type="protein sequence ID" value="GGN49537.1"/>
    <property type="molecule type" value="Genomic_DNA"/>
</dbReference>
<gene>
    <name evidence="3" type="ORF">GCM10011579_003330</name>
</gene>
<dbReference type="InterPro" id="IPR001932">
    <property type="entry name" value="PPM-type_phosphatase-like_dom"/>
</dbReference>
<dbReference type="InterPro" id="IPR052016">
    <property type="entry name" value="Bact_Sigma-Reg"/>
</dbReference>
<dbReference type="PANTHER" id="PTHR43156:SF2">
    <property type="entry name" value="STAGE II SPORULATION PROTEIN E"/>
    <property type="match status" value="1"/>
</dbReference>
<evidence type="ECO:0000256" key="1">
    <source>
        <dbReference type="ARBA" id="ARBA00022801"/>
    </source>
</evidence>
<dbReference type="RefSeq" id="WP_229702505.1">
    <property type="nucleotide sequence ID" value="NZ_BMMM01000001.1"/>
</dbReference>
<name>A0A917XQP9_9ACTN</name>
<dbReference type="PANTHER" id="PTHR43156">
    <property type="entry name" value="STAGE II SPORULATION PROTEIN E-RELATED"/>
    <property type="match status" value="1"/>
</dbReference>
<feature type="domain" description="PPM-type phosphatase" evidence="2">
    <location>
        <begin position="37"/>
        <end position="144"/>
    </location>
</feature>
<dbReference type="Gene3D" id="3.60.40.10">
    <property type="entry name" value="PPM-type phosphatase domain"/>
    <property type="match status" value="1"/>
</dbReference>
<proteinExistence type="predicted"/>